<dbReference type="GO" id="GO:0005737">
    <property type="term" value="C:cytoplasm"/>
    <property type="evidence" value="ECO:0007669"/>
    <property type="project" value="UniProtKB-ARBA"/>
</dbReference>
<keyword evidence="5 8" id="KW-0687">Ribonucleoprotein</keyword>
<evidence type="ECO:0000313" key="11">
    <source>
        <dbReference type="Proteomes" id="UP000252915"/>
    </source>
</evidence>
<dbReference type="InterPro" id="IPR035980">
    <property type="entry name" value="Ribosomal_bS6_sf"/>
</dbReference>
<dbReference type="InterPro" id="IPR020815">
    <property type="entry name" value="Ribosomal_bS6_CS"/>
</dbReference>
<organism evidence="10 11">
    <name type="scientific">SAR86 cluster bacterium</name>
    <dbReference type="NCBI Taxonomy" id="2030880"/>
    <lineage>
        <taxon>Bacteria</taxon>
        <taxon>Pseudomonadati</taxon>
        <taxon>Pseudomonadota</taxon>
        <taxon>Gammaproteobacteria</taxon>
        <taxon>SAR86 cluster</taxon>
    </lineage>
</organism>
<dbReference type="NCBIfam" id="TIGR00166">
    <property type="entry name" value="S6"/>
    <property type="match status" value="1"/>
</dbReference>
<evidence type="ECO:0000256" key="1">
    <source>
        <dbReference type="ARBA" id="ARBA00009512"/>
    </source>
</evidence>
<feature type="region of interest" description="Disordered" evidence="9">
    <location>
        <begin position="107"/>
        <end position="153"/>
    </location>
</feature>
<evidence type="ECO:0000313" key="10">
    <source>
        <dbReference type="EMBL" id="RCL45478.1"/>
    </source>
</evidence>
<dbReference type="InterPro" id="IPR020814">
    <property type="entry name" value="Ribosomal_S6_plastid/chlpt"/>
</dbReference>
<dbReference type="PANTHER" id="PTHR21011:SF1">
    <property type="entry name" value="SMALL RIBOSOMAL SUBUNIT PROTEIN BS6M"/>
    <property type="match status" value="1"/>
</dbReference>
<evidence type="ECO:0000256" key="6">
    <source>
        <dbReference type="ARBA" id="ARBA00035104"/>
    </source>
</evidence>
<dbReference type="InterPro" id="IPR014717">
    <property type="entry name" value="Transl_elong_EF1B/ribsomal_bS6"/>
</dbReference>
<dbReference type="Gene3D" id="3.30.70.60">
    <property type="match status" value="1"/>
</dbReference>
<evidence type="ECO:0000256" key="7">
    <source>
        <dbReference type="ARBA" id="ARBA00035294"/>
    </source>
</evidence>
<dbReference type="SUPFAM" id="SSF54995">
    <property type="entry name" value="Ribosomal protein S6"/>
    <property type="match status" value="1"/>
</dbReference>
<accession>A0A368C7B2</accession>
<evidence type="ECO:0000256" key="2">
    <source>
        <dbReference type="ARBA" id="ARBA00022730"/>
    </source>
</evidence>
<dbReference type="GO" id="GO:1990904">
    <property type="term" value="C:ribonucleoprotein complex"/>
    <property type="evidence" value="ECO:0007669"/>
    <property type="project" value="UniProtKB-KW"/>
</dbReference>
<proteinExistence type="inferred from homology"/>
<dbReference type="EMBL" id="QOPI01000002">
    <property type="protein sequence ID" value="RCL45478.1"/>
    <property type="molecule type" value="Genomic_DNA"/>
</dbReference>
<evidence type="ECO:0000256" key="3">
    <source>
        <dbReference type="ARBA" id="ARBA00022884"/>
    </source>
</evidence>
<evidence type="ECO:0000256" key="8">
    <source>
        <dbReference type="HAMAP-Rule" id="MF_00360"/>
    </source>
</evidence>
<evidence type="ECO:0000256" key="9">
    <source>
        <dbReference type="SAM" id="MobiDB-lite"/>
    </source>
</evidence>
<keyword evidence="3 8" id="KW-0694">RNA-binding</keyword>
<dbReference type="CDD" id="cd00473">
    <property type="entry name" value="bS6"/>
    <property type="match status" value="1"/>
</dbReference>
<comment type="caution">
    <text evidence="10">The sequence shown here is derived from an EMBL/GenBank/DDBJ whole genome shotgun (WGS) entry which is preliminary data.</text>
</comment>
<dbReference type="GO" id="GO:0070181">
    <property type="term" value="F:small ribosomal subunit rRNA binding"/>
    <property type="evidence" value="ECO:0007669"/>
    <property type="project" value="TreeGrafter"/>
</dbReference>
<dbReference type="GO" id="GO:0003735">
    <property type="term" value="F:structural constituent of ribosome"/>
    <property type="evidence" value="ECO:0007669"/>
    <property type="project" value="InterPro"/>
</dbReference>
<feature type="compositionally biased region" description="Basic and acidic residues" evidence="9">
    <location>
        <begin position="107"/>
        <end position="147"/>
    </location>
</feature>
<dbReference type="PANTHER" id="PTHR21011">
    <property type="entry name" value="MITOCHONDRIAL 28S RIBOSOMAL PROTEIN S6"/>
    <property type="match status" value="1"/>
</dbReference>
<protein>
    <recommendedName>
        <fullName evidence="7 8">Small ribosomal subunit protein bS6</fullName>
    </recommendedName>
</protein>
<keyword evidence="2 8" id="KW-0699">rRNA-binding</keyword>
<dbReference type="HAMAP" id="MF_00360">
    <property type="entry name" value="Ribosomal_bS6"/>
    <property type="match status" value="1"/>
</dbReference>
<keyword evidence="4 8" id="KW-0689">Ribosomal protein</keyword>
<dbReference type="PROSITE" id="PS01048">
    <property type="entry name" value="RIBOSOMAL_S6"/>
    <property type="match status" value="1"/>
</dbReference>
<dbReference type="InterPro" id="IPR000529">
    <property type="entry name" value="Ribosomal_bS6"/>
</dbReference>
<dbReference type="AlphaFoldDB" id="A0A368C7B2"/>
<dbReference type="Proteomes" id="UP000252915">
    <property type="component" value="Unassembled WGS sequence"/>
</dbReference>
<sequence>MNNYETILIINPNLSSKVADFQTKFEKLLTDNSFEIKKVEDIGRRQLAYSINNHHKGHYLLYRMQGDPKNISEIETKIKYDEAIIRHLILAVKDLSGEDSVLLTEALESKNKKSESTEESEKVIKKDKKLEKSTEEVSDKEDSKDSPTEVEEE</sequence>
<comment type="function">
    <text evidence="6 8">Binds together with bS18 to 16S ribosomal RNA.</text>
</comment>
<gene>
    <name evidence="8 10" type="primary">rpsF</name>
    <name evidence="10" type="ORF">DBW92_00635</name>
</gene>
<evidence type="ECO:0000256" key="5">
    <source>
        <dbReference type="ARBA" id="ARBA00023274"/>
    </source>
</evidence>
<dbReference type="GO" id="GO:0005840">
    <property type="term" value="C:ribosome"/>
    <property type="evidence" value="ECO:0007669"/>
    <property type="project" value="UniProtKB-KW"/>
</dbReference>
<comment type="similarity">
    <text evidence="1 8">Belongs to the bacterial ribosomal protein bS6 family.</text>
</comment>
<dbReference type="Pfam" id="PF01250">
    <property type="entry name" value="Ribosomal_S6"/>
    <property type="match status" value="1"/>
</dbReference>
<evidence type="ECO:0000256" key="4">
    <source>
        <dbReference type="ARBA" id="ARBA00022980"/>
    </source>
</evidence>
<reference evidence="10 11" key="1">
    <citation type="journal article" date="2018" name="Microbiome">
        <title>Fine metagenomic profile of the Mediterranean stratified and mixed water columns revealed by assembly and recruitment.</title>
        <authorList>
            <person name="Haro-Moreno J.M."/>
            <person name="Lopez-Perez M."/>
            <person name="De La Torre J.R."/>
            <person name="Picazo A."/>
            <person name="Camacho A."/>
            <person name="Rodriguez-Valera F."/>
        </authorList>
    </citation>
    <scope>NUCLEOTIDE SEQUENCE [LARGE SCALE GENOMIC DNA]</scope>
    <source>
        <strain evidence="10">MED-G78</strain>
    </source>
</reference>
<dbReference type="GO" id="GO:0006412">
    <property type="term" value="P:translation"/>
    <property type="evidence" value="ECO:0007669"/>
    <property type="project" value="UniProtKB-UniRule"/>
</dbReference>
<name>A0A368C7B2_9GAMM</name>